<sequence>MNISVRNSSLMYRGTSVYLNRIIDRTSADAGYRFPRLRYDGKRHIAIVVAAPTPLHGDMVGELLGHLGRAVDRVMVRSGIEESIVSGVSQATNITEDIGTAHGRTVREWDGAFRYLHHDDLKNMIAIEVAVSQSYKVFKKPSHGGYALYIFVWALRWV</sequence>
<organism evidence="1 2">
    <name type="scientific">Lipomyces starkeyi NRRL Y-11557</name>
    <dbReference type="NCBI Taxonomy" id="675824"/>
    <lineage>
        <taxon>Eukaryota</taxon>
        <taxon>Fungi</taxon>
        <taxon>Dikarya</taxon>
        <taxon>Ascomycota</taxon>
        <taxon>Saccharomycotina</taxon>
        <taxon>Lipomycetes</taxon>
        <taxon>Lipomycetales</taxon>
        <taxon>Lipomycetaceae</taxon>
        <taxon>Lipomyces</taxon>
    </lineage>
</organism>
<evidence type="ECO:0000313" key="2">
    <source>
        <dbReference type="Proteomes" id="UP000094385"/>
    </source>
</evidence>
<proteinExistence type="predicted"/>
<dbReference type="Proteomes" id="UP000094385">
    <property type="component" value="Unassembled WGS sequence"/>
</dbReference>
<protein>
    <submittedName>
        <fullName evidence="1">Uncharacterized protein</fullName>
    </submittedName>
</protein>
<dbReference type="EMBL" id="KV454306">
    <property type="protein sequence ID" value="ODQ69023.1"/>
    <property type="molecule type" value="Genomic_DNA"/>
</dbReference>
<gene>
    <name evidence="1" type="ORF">LIPSTDRAFT_203094</name>
</gene>
<keyword evidence="2" id="KW-1185">Reference proteome</keyword>
<name>A0A1E3PUD3_LIPST</name>
<reference evidence="1 2" key="1">
    <citation type="journal article" date="2016" name="Proc. Natl. Acad. Sci. U.S.A.">
        <title>Comparative genomics of biotechnologically important yeasts.</title>
        <authorList>
            <person name="Riley R."/>
            <person name="Haridas S."/>
            <person name="Wolfe K.H."/>
            <person name="Lopes M.R."/>
            <person name="Hittinger C.T."/>
            <person name="Goeker M."/>
            <person name="Salamov A.A."/>
            <person name="Wisecaver J.H."/>
            <person name="Long T.M."/>
            <person name="Calvey C.H."/>
            <person name="Aerts A.L."/>
            <person name="Barry K.W."/>
            <person name="Choi C."/>
            <person name="Clum A."/>
            <person name="Coughlan A.Y."/>
            <person name="Deshpande S."/>
            <person name="Douglass A.P."/>
            <person name="Hanson S.J."/>
            <person name="Klenk H.-P."/>
            <person name="LaButti K.M."/>
            <person name="Lapidus A."/>
            <person name="Lindquist E.A."/>
            <person name="Lipzen A.M."/>
            <person name="Meier-Kolthoff J.P."/>
            <person name="Ohm R.A."/>
            <person name="Otillar R.P."/>
            <person name="Pangilinan J.L."/>
            <person name="Peng Y."/>
            <person name="Rokas A."/>
            <person name="Rosa C.A."/>
            <person name="Scheuner C."/>
            <person name="Sibirny A.A."/>
            <person name="Slot J.C."/>
            <person name="Stielow J.B."/>
            <person name="Sun H."/>
            <person name="Kurtzman C.P."/>
            <person name="Blackwell M."/>
            <person name="Grigoriev I.V."/>
            <person name="Jeffries T.W."/>
        </authorList>
    </citation>
    <scope>NUCLEOTIDE SEQUENCE [LARGE SCALE GENOMIC DNA]</scope>
    <source>
        <strain evidence="1 2">NRRL Y-11557</strain>
    </source>
</reference>
<accession>A0A1E3PUD3</accession>
<evidence type="ECO:0000313" key="1">
    <source>
        <dbReference type="EMBL" id="ODQ69023.1"/>
    </source>
</evidence>
<dbReference type="AlphaFoldDB" id="A0A1E3PUD3"/>